<dbReference type="AlphaFoldDB" id="A0A1H1YL17"/>
<evidence type="ECO:0000313" key="3">
    <source>
        <dbReference type="Proteomes" id="UP000181956"/>
    </source>
</evidence>
<keyword evidence="3" id="KW-1185">Reference proteome</keyword>
<reference evidence="3" key="1">
    <citation type="submission" date="2016-10" db="EMBL/GenBank/DDBJ databases">
        <authorList>
            <person name="Varghese N."/>
            <person name="Submissions S."/>
        </authorList>
    </citation>
    <scope>NUCLEOTIDE SEQUENCE [LARGE SCALE GENOMIC DNA]</scope>
    <source>
        <strain evidence="3">DSM 21772</strain>
    </source>
</reference>
<dbReference type="OrthoDB" id="5149403at2"/>
<dbReference type="EMBL" id="LT629742">
    <property type="protein sequence ID" value="SDT22113.1"/>
    <property type="molecule type" value="Genomic_DNA"/>
</dbReference>
<evidence type="ECO:0000256" key="1">
    <source>
        <dbReference type="SAM" id="MobiDB-lite"/>
    </source>
</evidence>
<protein>
    <submittedName>
        <fullName evidence="2">Uncharacterized protein</fullName>
    </submittedName>
</protein>
<dbReference type="Proteomes" id="UP000181956">
    <property type="component" value="Chromosome I"/>
</dbReference>
<feature type="region of interest" description="Disordered" evidence="1">
    <location>
        <begin position="31"/>
        <end position="80"/>
    </location>
</feature>
<evidence type="ECO:0000313" key="2">
    <source>
        <dbReference type="EMBL" id="SDT22113.1"/>
    </source>
</evidence>
<accession>A0A1H1YL17</accession>
<feature type="compositionally biased region" description="Basic and acidic residues" evidence="1">
    <location>
        <begin position="66"/>
        <end position="80"/>
    </location>
</feature>
<dbReference type="RefSeq" id="WP_083364851.1">
    <property type="nucleotide sequence ID" value="NZ_LT629742.1"/>
</dbReference>
<name>A0A1H1YL17_9MICO</name>
<dbReference type="STRING" id="412690.SAMN04489834_3124"/>
<proteinExistence type="predicted"/>
<gene>
    <name evidence="2" type="ORF">SAMN04489834_3124</name>
</gene>
<organism evidence="2 3">
    <name type="scientific">Microterricola viridarii</name>
    <dbReference type="NCBI Taxonomy" id="412690"/>
    <lineage>
        <taxon>Bacteria</taxon>
        <taxon>Bacillati</taxon>
        <taxon>Actinomycetota</taxon>
        <taxon>Actinomycetes</taxon>
        <taxon>Micrococcales</taxon>
        <taxon>Microbacteriaceae</taxon>
        <taxon>Microterricola</taxon>
    </lineage>
</organism>
<sequence length="80" mass="9059">MTDPASSPWCQEAAFRESFADAAFWPHVLQRQERGDEPDFDPDVPTSYQIDPCPESGEHGACAYDTEGRPMTHITEREDE</sequence>